<organism evidence="2 3">
    <name type="scientific">Thiohalorhabdus methylotrophus</name>
    <dbReference type="NCBI Taxonomy" id="3242694"/>
    <lineage>
        <taxon>Bacteria</taxon>
        <taxon>Pseudomonadati</taxon>
        <taxon>Pseudomonadota</taxon>
        <taxon>Gammaproteobacteria</taxon>
        <taxon>Thiohalorhabdales</taxon>
        <taxon>Thiohalorhabdaceae</taxon>
        <taxon>Thiohalorhabdus</taxon>
    </lineage>
</organism>
<sequence length="66" mass="6918">MHGAAIPVGNLWIWLASAAFAALLAWLAARRGGNPVLWGGLGFFFGPLALPFVFLATGRGRRPGKG</sequence>
<keyword evidence="1" id="KW-0472">Membrane</keyword>
<evidence type="ECO:0000256" key="1">
    <source>
        <dbReference type="SAM" id="Phobius"/>
    </source>
</evidence>
<dbReference type="EMBL" id="JBGUAW010000001">
    <property type="protein sequence ID" value="MFA9459468.1"/>
    <property type="molecule type" value="Genomic_DNA"/>
</dbReference>
<keyword evidence="1" id="KW-1133">Transmembrane helix</keyword>
<gene>
    <name evidence="2" type="ORF">ACERLL_01340</name>
</gene>
<reference evidence="2 3" key="1">
    <citation type="submission" date="2024-08" db="EMBL/GenBank/DDBJ databases">
        <title>Whole-genome sequencing of halo(alkali)philic microorganisms from hypersaline lakes.</title>
        <authorList>
            <person name="Sorokin D.Y."/>
            <person name="Merkel A.Y."/>
            <person name="Messina E."/>
            <person name="Yakimov M."/>
        </authorList>
    </citation>
    <scope>NUCLEOTIDE SEQUENCE [LARGE SCALE GENOMIC DNA]</scope>
    <source>
        <strain evidence="2 3">Cl-TMA</strain>
    </source>
</reference>
<feature type="transmembrane region" description="Helical" evidence="1">
    <location>
        <begin position="12"/>
        <end position="29"/>
    </location>
</feature>
<protein>
    <submittedName>
        <fullName evidence="2">Uncharacterized protein</fullName>
    </submittedName>
</protein>
<name>A0ABV4TQG8_9GAMM</name>
<feature type="transmembrane region" description="Helical" evidence="1">
    <location>
        <begin position="35"/>
        <end position="56"/>
    </location>
</feature>
<keyword evidence="1" id="KW-0812">Transmembrane</keyword>
<keyword evidence="3" id="KW-1185">Reference proteome</keyword>
<evidence type="ECO:0000313" key="3">
    <source>
        <dbReference type="Proteomes" id="UP001575181"/>
    </source>
</evidence>
<dbReference type="RefSeq" id="WP_373654253.1">
    <property type="nucleotide sequence ID" value="NZ_JBGUAW010000001.1"/>
</dbReference>
<evidence type="ECO:0000313" key="2">
    <source>
        <dbReference type="EMBL" id="MFA9459468.1"/>
    </source>
</evidence>
<dbReference type="Proteomes" id="UP001575181">
    <property type="component" value="Unassembled WGS sequence"/>
</dbReference>
<accession>A0ABV4TQG8</accession>
<comment type="caution">
    <text evidence="2">The sequence shown here is derived from an EMBL/GenBank/DDBJ whole genome shotgun (WGS) entry which is preliminary data.</text>
</comment>
<proteinExistence type="predicted"/>